<proteinExistence type="predicted"/>
<dbReference type="Gene3D" id="1.10.150.240">
    <property type="entry name" value="Putative phosphatase, domain 2"/>
    <property type="match status" value="1"/>
</dbReference>
<dbReference type="Proteomes" id="UP001364211">
    <property type="component" value="Unassembled WGS sequence"/>
</dbReference>
<dbReference type="InterPro" id="IPR023198">
    <property type="entry name" value="PGP-like_dom2"/>
</dbReference>
<reference evidence="1 2" key="1">
    <citation type="submission" date="2024-03" db="EMBL/GenBank/DDBJ databases">
        <title>Draft genome sequence of Pseudonocardia sp. DW16-2.</title>
        <authorList>
            <person name="Duangmal K."/>
        </authorList>
    </citation>
    <scope>NUCLEOTIDE SEQUENCE [LARGE SCALE GENOMIC DNA]</scope>
    <source>
        <strain evidence="1 2">DW16-2</strain>
    </source>
</reference>
<dbReference type="SUPFAM" id="SSF56784">
    <property type="entry name" value="HAD-like"/>
    <property type="match status" value="1"/>
</dbReference>
<comment type="caution">
    <text evidence="1">The sequence shown here is derived from an EMBL/GenBank/DDBJ whole genome shotgun (WGS) entry which is preliminary data.</text>
</comment>
<organism evidence="1 2">
    <name type="scientific">Pseudonocardia spirodelae</name>
    <dbReference type="NCBI Taxonomy" id="3133431"/>
    <lineage>
        <taxon>Bacteria</taxon>
        <taxon>Bacillati</taxon>
        <taxon>Actinomycetota</taxon>
        <taxon>Actinomycetes</taxon>
        <taxon>Pseudonocardiales</taxon>
        <taxon>Pseudonocardiaceae</taxon>
        <taxon>Pseudonocardia</taxon>
    </lineage>
</organism>
<dbReference type="InterPro" id="IPR022468">
    <property type="entry name" value="PhnX-like"/>
</dbReference>
<evidence type="ECO:0000313" key="1">
    <source>
        <dbReference type="EMBL" id="MEJ8280003.1"/>
    </source>
</evidence>
<dbReference type="Pfam" id="PF00702">
    <property type="entry name" value="Hydrolase"/>
    <property type="match status" value="1"/>
</dbReference>
<dbReference type="SFLD" id="SFLDG01129">
    <property type="entry name" value="C1.5:_HAD__Beta-PGM__Phosphata"/>
    <property type="match status" value="1"/>
</dbReference>
<evidence type="ECO:0000313" key="2">
    <source>
        <dbReference type="Proteomes" id="UP001364211"/>
    </source>
</evidence>
<dbReference type="NCBIfam" id="TIGR03351">
    <property type="entry name" value="PhnX-like"/>
    <property type="match status" value="1"/>
</dbReference>
<dbReference type="RefSeq" id="WP_340290689.1">
    <property type="nucleotide sequence ID" value="NZ_JBBJUP010000010.1"/>
</dbReference>
<name>A0ABU8T7S9_9PSEU</name>
<dbReference type="InterPro" id="IPR023214">
    <property type="entry name" value="HAD_sf"/>
</dbReference>
<dbReference type="EMBL" id="JBBJUP010000010">
    <property type="protein sequence ID" value="MEJ8280003.1"/>
    <property type="molecule type" value="Genomic_DNA"/>
</dbReference>
<dbReference type="SFLD" id="SFLDS00003">
    <property type="entry name" value="Haloacid_Dehalogenase"/>
    <property type="match status" value="1"/>
</dbReference>
<dbReference type="Gene3D" id="3.40.50.1000">
    <property type="entry name" value="HAD superfamily/HAD-like"/>
    <property type="match status" value="1"/>
</dbReference>
<dbReference type="InterPro" id="IPR036412">
    <property type="entry name" value="HAD-like_sf"/>
</dbReference>
<keyword evidence="2" id="KW-1185">Reference proteome</keyword>
<dbReference type="PANTHER" id="PTHR43434">
    <property type="entry name" value="PHOSPHOGLYCOLATE PHOSPHATASE"/>
    <property type="match status" value="1"/>
</dbReference>
<accession>A0ABU8T7S9</accession>
<dbReference type="PANTHER" id="PTHR43434:SF19">
    <property type="entry name" value="PHOSPHONOACETALDEHYDE HYDROLASE"/>
    <property type="match status" value="1"/>
</dbReference>
<gene>
    <name evidence="1" type="ORF">WJX68_13745</name>
</gene>
<dbReference type="InterPro" id="IPR050155">
    <property type="entry name" value="HAD-like_hydrolase_sf"/>
</dbReference>
<protein>
    <submittedName>
        <fullName evidence="1">Phosphonatase-like hydrolase</fullName>
    </submittedName>
</protein>
<sequence length="225" mass="22399">MIRLAALDVAGTTVEEGGAVYRVLAGVVADAGHPAHDTAVRRWMGADKREALAALTGTADAVAVEELHDAFVARLAAAYAAAPPRPLPGVPAALAALRAAGTAVVLTTGFDRQVADPLLAALPAEFTAELDAVVCAEQVGAGRPDPAMIHRAMALTGVTDPSEVLAAGDTVLDVEAGRRARAGRVVAVLSGAQTRAELTAAGPTDVVDGVAALPALLGVAGRAAG</sequence>